<feature type="domain" description="DUF418" evidence="2">
    <location>
        <begin position="216"/>
        <end position="376"/>
    </location>
</feature>
<evidence type="ECO:0000313" key="3">
    <source>
        <dbReference type="EMBL" id="MBB6551742.1"/>
    </source>
</evidence>
<dbReference type="InterPro" id="IPR007349">
    <property type="entry name" value="DUF418"/>
</dbReference>
<feature type="transmembrane region" description="Helical" evidence="1">
    <location>
        <begin position="21"/>
        <end position="41"/>
    </location>
</feature>
<evidence type="ECO:0000259" key="2">
    <source>
        <dbReference type="Pfam" id="PF04235"/>
    </source>
</evidence>
<dbReference type="InterPro" id="IPR052529">
    <property type="entry name" value="Bact_Transport_Assoc"/>
</dbReference>
<dbReference type="PANTHER" id="PTHR30590">
    <property type="entry name" value="INNER MEMBRANE PROTEIN"/>
    <property type="match status" value="1"/>
</dbReference>
<dbReference type="AlphaFoldDB" id="A0A7X0NY17"/>
<feature type="transmembrane region" description="Helical" evidence="1">
    <location>
        <begin position="146"/>
        <end position="165"/>
    </location>
</feature>
<organism evidence="3 4">
    <name type="scientific">Nonomuraea rubra</name>
    <dbReference type="NCBI Taxonomy" id="46180"/>
    <lineage>
        <taxon>Bacteria</taxon>
        <taxon>Bacillati</taxon>
        <taxon>Actinomycetota</taxon>
        <taxon>Actinomycetes</taxon>
        <taxon>Streptosporangiales</taxon>
        <taxon>Streptosporangiaceae</taxon>
        <taxon>Nonomuraea</taxon>
    </lineage>
</organism>
<dbReference type="RefSeq" id="WP_312903863.1">
    <property type="nucleotide sequence ID" value="NZ_BAAAXY010000149.1"/>
</dbReference>
<keyword evidence="1" id="KW-1133">Transmembrane helix</keyword>
<feature type="transmembrane region" description="Helical" evidence="1">
    <location>
        <begin position="196"/>
        <end position="216"/>
    </location>
</feature>
<accession>A0A7X0NY17</accession>
<reference evidence="3 4" key="1">
    <citation type="submission" date="2020-08" db="EMBL/GenBank/DDBJ databases">
        <title>Sequencing the genomes of 1000 actinobacteria strains.</title>
        <authorList>
            <person name="Klenk H.-P."/>
        </authorList>
    </citation>
    <scope>NUCLEOTIDE SEQUENCE [LARGE SCALE GENOMIC DNA]</scope>
    <source>
        <strain evidence="3 4">DSM 43768</strain>
    </source>
</reference>
<dbReference type="EMBL" id="JACHMI010000001">
    <property type="protein sequence ID" value="MBB6551742.1"/>
    <property type="molecule type" value="Genomic_DNA"/>
</dbReference>
<keyword evidence="1" id="KW-0472">Membrane</keyword>
<evidence type="ECO:0000256" key="1">
    <source>
        <dbReference type="SAM" id="Phobius"/>
    </source>
</evidence>
<comment type="caution">
    <text evidence="3">The sequence shown here is derived from an EMBL/GenBank/DDBJ whole genome shotgun (WGS) entry which is preliminary data.</text>
</comment>
<dbReference type="Pfam" id="PF04235">
    <property type="entry name" value="DUF418"/>
    <property type="match status" value="1"/>
</dbReference>
<evidence type="ECO:0000313" key="4">
    <source>
        <dbReference type="Proteomes" id="UP000565579"/>
    </source>
</evidence>
<protein>
    <submittedName>
        <fullName evidence="3">Putative membrane protein YeiB</fullName>
    </submittedName>
</protein>
<feature type="transmembrane region" description="Helical" evidence="1">
    <location>
        <begin position="335"/>
        <end position="355"/>
    </location>
</feature>
<name>A0A7X0NY17_9ACTN</name>
<feature type="transmembrane region" description="Helical" evidence="1">
    <location>
        <begin position="62"/>
        <end position="85"/>
    </location>
</feature>
<keyword evidence="4" id="KW-1185">Reference proteome</keyword>
<feature type="transmembrane region" description="Helical" evidence="1">
    <location>
        <begin position="237"/>
        <end position="256"/>
    </location>
</feature>
<sequence>MVAVERLGPVEQGARQLAPDLARGIMLALIAVANSAIYLYGRPYGIRQHIIEHGWADRLASAVSMTVVDARAYPMFAALFGYGFVHIWNRRRDDAEGRRVLRRRSWWLLAFGAVHATLLFSGDVLGLYGLVGLVLVRLLRVRDRTLLVLAGCWLVPVALSSALVYSTPEGTAQRSYFWSFAVEDPLTALALRPLEWVATPFGLLGVGTAALAGVWAGRRELLSSPDRLRRAALWGPLIGAAGGLPVGLIAAGALTVHDPVTVMALNAVHVVTGIAGGLGYAALIGVLAGRIGQRRGPVVTALAACGQRSLTCYLLQSVVFVALLSPSAGGLGGRLGSAATVALGLFTWAGTVLVAEVMRRAGARGPAEALLRRLVYPRG</sequence>
<gene>
    <name evidence="3" type="ORF">HD593_006537</name>
</gene>
<keyword evidence="1" id="KW-0812">Transmembrane</keyword>
<dbReference type="PANTHER" id="PTHR30590:SF2">
    <property type="entry name" value="INNER MEMBRANE PROTEIN"/>
    <property type="match status" value="1"/>
</dbReference>
<feature type="transmembrane region" description="Helical" evidence="1">
    <location>
        <begin position="105"/>
        <end position="134"/>
    </location>
</feature>
<feature type="transmembrane region" description="Helical" evidence="1">
    <location>
        <begin position="268"/>
        <end position="289"/>
    </location>
</feature>
<feature type="transmembrane region" description="Helical" evidence="1">
    <location>
        <begin position="310"/>
        <end position="329"/>
    </location>
</feature>
<dbReference type="Proteomes" id="UP000565579">
    <property type="component" value="Unassembled WGS sequence"/>
</dbReference>
<proteinExistence type="predicted"/>